<evidence type="ECO:0000313" key="4">
    <source>
        <dbReference type="Proteomes" id="UP001501266"/>
    </source>
</evidence>
<gene>
    <name evidence="3" type="ORF">GCM10009640_08070</name>
</gene>
<dbReference type="Proteomes" id="UP001501266">
    <property type="component" value="Unassembled WGS sequence"/>
</dbReference>
<reference evidence="3 4" key="1">
    <citation type="journal article" date="2019" name="Int. J. Syst. Evol. Microbiol.">
        <title>The Global Catalogue of Microorganisms (GCM) 10K type strain sequencing project: providing services to taxonomists for standard genome sequencing and annotation.</title>
        <authorList>
            <consortium name="The Broad Institute Genomics Platform"/>
            <consortium name="The Broad Institute Genome Sequencing Center for Infectious Disease"/>
            <person name="Wu L."/>
            <person name="Ma J."/>
        </authorList>
    </citation>
    <scope>NUCLEOTIDE SEQUENCE [LARGE SCALE GENOMIC DNA]</scope>
    <source>
        <strain evidence="3 4">JCM 12398</strain>
    </source>
</reference>
<dbReference type="PRINTS" id="PR01438">
    <property type="entry name" value="UNVRSLSTRESS"/>
</dbReference>
<dbReference type="InterPro" id="IPR014729">
    <property type="entry name" value="Rossmann-like_a/b/a_fold"/>
</dbReference>
<accession>A0ABN1YQ15</accession>
<evidence type="ECO:0000259" key="2">
    <source>
        <dbReference type="Pfam" id="PF00582"/>
    </source>
</evidence>
<dbReference type="Pfam" id="PF00582">
    <property type="entry name" value="Usp"/>
    <property type="match status" value="2"/>
</dbReference>
<evidence type="ECO:0000313" key="3">
    <source>
        <dbReference type="EMBL" id="GAA1419754.1"/>
    </source>
</evidence>
<protein>
    <submittedName>
        <fullName evidence="3">Universal stress protein</fullName>
    </submittedName>
</protein>
<evidence type="ECO:0000256" key="1">
    <source>
        <dbReference type="ARBA" id="ARBA00008791"/>
    </source>
</evidence>
<dbReference type="InterPro" id="IPR006015">
    <property type="entry name" value="Universal_stress_UspA"/>
</dbReference>
<organism evidence="3 4">
    <name type="scientific">Agrococcus citreus</name>
    <dbReference type="NCBI Taxonomy" id="84643"/>
    <lineage>
        <taxon>Bacteria</taxon>
        <taxon>Bacillati</taxon>
        <taxon>Actinomycetota</taxon>
        <taxon>Actinomycetes</taxon>
        <taxon>Micrococcales</taxon>
        <taxon>Microbacteriaceae</taxon>
        <taxon>Agrococcus</taxon>
    </lineage>
</organism>
<dbReference type="RefSeq" id="WP_343917564.1">
    <property type="nucleotide sequence ID" value="NZ_BAAAKK010000001.1"/>
</dbReference>
<feature type="domain" description="UspA" evidence="2">
    <location>
        <begin position="1"/>
        <end position="133"/>
    </location>
</feature>
<dbReference type="InterPro" id="IPR006016">
    <property type="entry name" value="UspA"/>
</dbReference>
<dbReference type="SUPFAM" id="SSF52402">
    <property type="entry name" value="Adenine nucleotide alpha hydrolases-like"/>
    <property type="match status" value="2"/>
</dbReference>
<dbReference type="PANTHER" id="PTHR46268:SF6">
    <property type="entry name" value="UNIVERSAL STRESS PROTEIN UP12"/>
    <property type="match status" value="1"/>
</dbReference>
<dbReference type="CDD" id="cd00293">
    <property type="entry name" value="USP-like"/>
    <property type="match status" value="1"/>
</dbReference>
<dbReference type="Gene3D" id="3.40.50.620">
    <property type="entry name" value="HUPs"/>
    <property type="match status" value="2"/>
</dbReference>
<comment type="similarity">
    <text evidence="1">Belongs to the universal stress protein A family.</text>
</comment>
<sequence length="298" mass="31821">MTEKVVVAVDGGTASASALDWAVDRARSVDMHLEITTVVDIDWIPQVGPDPVLLEHERIVEEAGRRVEFSDVPVDFSTTVHHARPVPGLVDASRRADILVIGSHKTRGMTGLINGTLPLAVAARTHCPLVVVPVDWEPSEGRVIVGVDDETGSAAVAFAAVEADRAHTTLVAVRAWEIPPLVYGAWAAIESPFDAVEESERQVLDSELDRIRAEHAQLSIGAVLERGRPSVTLAKHADGARLAVVGTHGRGAIAGLLLGSVGHDLLMNMPCPVAIVPNPVREQHGESMEPAREQRGDE</sequence>
<proteinExistence type="inferred from homology"/>
<feature type="domain" description="UspA" evidence="2">
    <location>
        <begin position="142"/>
        <end position="277"/>
    </location>
</feature>
<name>A0ABN1YQ15_9MICO</name>
<comment type="caution">
    <text evidence="3">The sequence shown here is derived from an EMBL/GenBank/DDBJ whole genome shotgun (WGS) entry which is preliminary data.</text>
</comment>
<keyword evidence="4" id="KW-1185">Reference proteome</keyword>
<dbReference type="PANTHER" id="PTHR46268">
    <property type="entry name" value="STRESS RESPONSE PROTEIN NHAX"/>
    <property type="match status" value="1"/>
</dbReference>
<dbReference type="EMBL" id="BAAAKK010000001">
    <property type="protein sequence ID" value="GAA1419754.1"/>
    <property type="molecule type" value="Genomic_DNA"/>
</dbReference>